<dbReference type="InterPro" id="IPR011978">
    <property type="entry name" value="YgfB-like"/>
</dbReference>
<keyword evidence="2" id="KW-1185">Reference proteome</keyword>
<dbReference type="InterPro" id="IPR036255">
    <property type="entry name" value="YgfB-like_sf"/>
</dbReference>
<evidence type="ECO:0000313" key="2">
    <source>
        <dbReference type="Proteomes" id="UP000055136"/>
    </source>
</evidence>
<dbReference type="Pfam" id="PF03695">
    <property type="entry name" value="UPF0149"/>
    <property type="match status" value="1"/>
</dbReference>
<proteinExistence type="predicted"/>
<reference evidence="1" key="1">
    <citation type="submission" date="2015-10" db="EMBL/GenBank/DDBJ databases">
        <title>Description of Candidatus Tenderia electrophaga gen. nov, sp. nov., an Uncultivated Electroautotroph from a Biocathode Enrichment.</title>
        <authorList>
            <person name="Eddie B.J."/>
            <person name="Malanoski A.P."/>
            <person name="Wang Z."/>
            <person name="Hall R.J."/>
            <person name="Oh S.D."/>
            <person name="Heiner C."/>
            <person name="Lin B."/>
            <person name="Strycharz-Glaven S.M."/>
        </authorList>
    </citation>
    <scope>NUCLEOTIDE SEQUENCE [LARGE SCALE GENOMIC DNA]</scope>
    <source>
        <strain evidence="1">NRL1</strain>
    </source>
</reference>
<dbReference type="SUPFAM" id="SSF103642">
    <property type="entry name" value="Sec-C motif"/>
    <property type="match status" value="1"/>
</dbReference>
<evidence type="ECO:0008006" key="3">
    <source>
        <dbReference type="Google" id="ProtNLM"/>
    </source>
</evidence>
<dbReference type="Pfam" id="PF02810">
    <property type="entry name" value="SEC-C"/>
    <property type="match status" value="1"/>
</dbReference>
<gene>
    <name evidence="1" type="ORF">Tel_09205</name>
</gene>
<evidence type="ECO:0000313" key="1">
    <source>
        <dbReference type="EMBL" id="ALP53317.1"/>
    </source>
</evidence>
<name>A0A0S2TDV9_9GAMM</name>
<dbReference type="Gene3D" id="3.10.450.50">
    <property type="match status" value="1"/>
</dbReference>
<dbReference type="KEGG" id="tee:Tel_09205"/>
<dbReference type="EMBL" id="CP013099">
    <property type="protein sequence ID" value="ALP53317.1"/>
    <property type="molecule type" value="Genomic_DNA"/>
</dbReference>
<dbReference type="Proteomes" id="UP000055136">
    <property type="component" value="Chromosome"/>
</dbReference>
<dbReference type="STRING" id="1748243.Tel_09205"/>
<protein>
    <recommendedName>
        <fullName evidence="3">Zinc chelation protein SecC</fullName>
    </recommendedName>
</protein>
<dbReference type="SUPFAM" id="SSF101327">
    <property type="entry name" value="YgfB-like"/>
    <property type="match status" value="1"/>
</dbReference>
<accession>A0A0S2TDV9</accession>
<sequence length="227" mass="25667">MHKKLAKFLVSDKRPEGTMSLPEVYGFLFTVCTAPEPVETAEWMEVVFNCKDPNYKSDEKRGKIETALLAVFAEVEALVQFDEPPLPEIIELLEPPIANVRKGAPLAFWSDGFFDGVDWLEDVWAANLDEDAEQVWKEAVKVLAYFSHRDAARELCAGDEDAWVSDQRRAEQRLNALGDAMATYARMGRALAQSSKNHQPFVREVQPGRNDPCFCGSGRKYKRCCMN</sequence>
<dbReference type="InterPro" id="IPR004027">
    <property type="entry name" value="SEC_C_motif"/>
</dbReference>
<dbReference type="NCBIfam" id="TIGR02292">
    <property type="entry name" value="ygfB_yecA"/>
    <property type="match status" value="1"/>
</dbReference>
<dbReference type="AlphaFoldDB" id="A0A0S2TDV9"/>
<organism evidence="1 2">
    <name type="scientific">Candidatus Tenderia electrophaga</name>
    <dbReference type="NCBI Taxonomy" id="1748243"/>
    <lineage>
        <taxon>Bacteria</taxon>
        <taxon>Pseudomonadati</taxon>
        <taxon>Pseudomonadota</taxon>
        <taxon>Gammaproteobacteria</taxon>
        <taxon>Candidatus Tenderiales</taxon>
        <taxon>Candidatus Tenderiaceae</taxon>
        <taxon>Candidatus Tenderia</taxon>
    </lineage>
</organism>